<dbReference type="Proteomes" id="UP000703269">
    <property type="component" value="Unassembled WGS sequence"/>
</dbReference>
<proteinExistence type="predicted"/>
<dbReference type="AlphaFoldDB" id="A0A9P3G7K5"/>
<dbReference type="EMBL" id="BPQB01000012">
    <property type="protein sequence ID" value="GJE89285.1"/>
    <property type="molecule type" value="Genomic_DNA"/>
</dbReference>
<evidence type="ECO:0000313" key="1">
    <source>
        <dbReference type="EMBL" id="GJE89285.1"/>
    </source>
</evidence>
<organism evidence="1 2">
    <name type="scientific">Phanerochaete sordida</name>
    <dbReference type="NCBI Taxonomy" id="48140"/>
    <lineage>
        <taxon>Eukaryota</taxon>
        <taxon>Fungi</taxon>
        <taxon>Dikarya</taxon>
        <taxon>Basidiomycota</taxon>
        <taxon>Agaricomycotina</taxon>
        <taxon>Agaricomycetes</taxon>
        <taxon>Polyporales</taxon>
        <taxon>Phanerochaetaceae</taxon>
        <taxon>Phanerochaete</taxon>
    </lineage>
</organism>
<gene>
    <name evidence="1" type="ORF">PsYK624_053820</name>
</gene>
<protein>
    <submittedName>
        <fullName evidence="1">Uncharacterized protein</fullName>
    </submittedName>
</protein>
<evidence type="ECO:0000313" key="2">
    <source>
        <dbReference type="Proteomes" id="UP000703269"/>
    </source>
</evidence>
<keyword evidence="2" id="KW-1185">Reference proteome</keyword>
<comment type="caution">
    <text evidence="1">The sequence shown here is derived from an EMBL/GenBank/DDBJ whole genome shotgun (WGS) entry which is preliminary data.</text>
</comment>
<name>A0A9P3G7K5_9APHY</name>
<reference evidence="1 2" key="1">
    <citation type="submission" date="2021-08" db="EMBL/GenBank/DDBJ databases">
        <title>Draft Genome Sequence of Phanerochaete sordida strain YK-624.</title>
        <authorList>
            <person name="Mori T."/>
            <person name="Dohra H."/>
            <person name="Suzuki T."/>
            <person name="Kawagishi H."/>
            <person name="Hirai H."/>
        </authorList>
    </citation>
    <scope>NUCLEOTIDE SEQUENCE [LARGE SCALE GENOMIC DNA]</scope>
    <source>
        <strain evidence="1 2">YK-624</strain>
    </source>
</reference>
<accession>A0A9P3G7K5</accession>
<sequence length="87" mass="9390">MRFRRIQPHSKKRPAGLHRGVTLVGSSSARWVRVVAKSTDPGSKGYGRAASYLNRRLSAYTCQSVPTFLVAWPIARVPGAVAALLGA</sequence>